<protein>
    <submittedName>
        <fullName evidence="2">Uncharacterized protein</fullName>
    </submittedName>
</protein>
<keyword evidence="3" id="KW-1185">Reference proteome</keyword>
<dbReference type="PANTHER" id="PTHR14939">
    <property type="entry name" value="F-BOX ONLY PROTEIN 22"/>
    <property type="match status" value="1"/>
</dbReference>
<dbReference type="PANTHER" id="PTHR14939:SF5">
    <property type="entry name" value="F-BOX ONLY PROTEIN 22"/>
    <property type="match status" value="1"/>
</dbReference>
<evidence type="ECO:0000313" key="3">
    <source>
        <dbReference type="Proteomes" id="UP001141806"/>
    </source>
</evidence>
<dbReference type="EMBL" id="JAMYWD010000004">
    <property type="protein sequence ID" value="KAJ4972912.1"/>
    <property type="molecule type" value="Genomic_DNA"/>
</dbReference>
<comment type="caution">
    <text evidence="2">The sequence shown here is derived from an EMBL/GenBank/DDBJ whole genome shotgun (WGS) entry which is preliminary data.</text>
</comment>
<dbReference type="GO" id="GO:0032436">
    <property type="term" value="P:positive regulation of proteasomal ubiquitin-dependent protein catabolic process"/>
    <property type="evidence" value="ECO:0007669"/>
    <property type="project" value="TreeGrafter"/>
</dbReference>
<organism evidence="2 3">
    <name type="scientific">Protea cynaroides</name>
    <dbReference type="NCBI Taxonomy" id="273540"/>
    <lineage>
        <taxon>Eukaryota</taxon>
        <taxon>Viridiplantae</taxon>
        <taxon>Streptophyta</taxon>
        <taxon>Embryophyta</taxon>
        <taxon>Tracheophyta</taxon>
        <taxon>Spermatophyta</taxon>
        <taxon>Magnoliopsida</taxon>
        <taxon>Proteales</taxon>
        <taxon>Proteaceae</taxon>
        <taxon>Protea</taxon>
    </lineage>
</organism>
<feature type="signal peptide" evidence="1">
    <location>
        <begin position="1"/>
        <end position="16"/>
    </location>
</feature>
<dbReference type="OrthoDB" id="509497at2759"/>
<dbReference type="Proteomes" id="UP001141806">
    <property type="component" value="Unassembled WGS sequence"/>
</dbReference>
<feature type="chain" id="PRO_5040336152" evidence="1">
    <location>
        <begin position="17"/>
        <end position="100"/>
    </location>
</feature>
<dbReference type="GO" id="GO:0000209">
    <property type="term" value="P:protein polyubiquitination"/>
    <property type="evidence" value="ECO:0007669"/>
    <property type="project" value="TreeGrafter"/>
</dbReference>
<reference evidence="2" key="1">
    <citation type="journal article" date="2023" name="Plant J.">
        <title>The genome of the king protea, Protea cynaroides.</title>
        <authorList>
            <person name="Chang J."/>
            <person name="Duong T.A."/>
            <person name="Schoeman C."/>
            <person name="Ma X."/>
            <person name="Roodt D."/>
            <person name="Barker N."/>
            <person name="Li Z."/>
            <person name="Van de Peer Y."/>
            <person name="Mizrachi E."/>
        </authorList>
    </citation>
    <scope>NUCLEOTIDE SEQUENCE</scope>
    <source>
        <tissue evidence="2">Young leaves</tissue>
    </source>
</reference>
<dbReference type="AlphaFoldDB" id="A0A9Q0QV37"/>
<name>A0A9Q0QV37_9MAGN</name>
<proteinExistence type="predicted"/>
<accession>A0A9Q0QV37</accession>
<gene>
    <name evidence="2" type="ORF">NE237_006086</name>
</gene>
<evidence type="ECO:0000313" key="2">
    <source>
        <dbReference type="EMBL" id="KAJ4972912.1"/>
    </source>
</evidence>
<keyword evidence="1" id="KW-0732">Signal</keyword>
<sequence>MLILFCFSLNYFPIYTIVDEGYLVVEGNGIKIGDPFHLYLPNPKAALTICDNVYEEFRNLKQDWGSKGWRLVSGAVASGGRKEVCGGLIFTCYDRCEPFF</sequence>
<evidence type="ECO:0000256" key="1">
    <source>
        <dbReference type="SAM" id="SignalP"/>
    </source>
</evidence>